<dbReference type="InterPro" id="IPR025668">
    <property type="entry name" value="Tnp_DDE_dom"/>
</dbReference>
<protein>
    <submittedName>
        <fullName evidence="2">Mobile element protein</fullName>
    </submittedName>
</protein>
<name>A0A2A5T337_9GAMM</name>
<dbReference type="Pfam" id="PF13612">
    <property type="entry name" value="DDE_Tnp_1_3"/>
    <property type="match status" value="1"/>
</dbReference>
<sequence>MTTANVDDRKPVPEMAEEFCGYLYGEKGYISTPLERELADKGVTLITDVKKHEIQSDETLGEPDTPETIYYYNRF</sequence>
<gene>
    <name evidence="2" type="ORF">BTN49_1787</name>
</gene>
<dbReference type="Proteomes" id="UP000219020">
    <property type="component" value="Unassembled WGS sequence"/>
</dbReference>
<keyword evidence="3" id="KW-1185">Reference proteome</keyword>
<feature type="domain" description="Transposase DDE" evidence="1">
    <location>
        <begin position="1"/>
        <end position="52"/>
    </location>
</feature>
<evidence type="ECO:0000313" key="2">
    <source>
        <dbReference type="EMBL" id="PCS22566.1"/>
    </source>
</evidence>
<dbReference type="AlphaFoldDB" id="A0A2A5T337"/>
<evidence type="ECO:0000259" key="1">
    <source>
        <dbReference type="Pfam" id="PF13612"/>
    </source>
</evidence>
<proteinExistence type="predicted"/>
<reference evidence="3" key="1">
    <citation type="submission" date="2017-04" db="EMBL/GenBank/DDBJ databases">
        <title>Genome evolution of the luminous symbionts of deep sea anglerfish.</title>
        <authorList>
            <person name="Hendry T.A."/>
        </authorList>
    </citation>
    <scope>NUCLEOTIDE SEQUENCE [LARGE SCALE GENOMIC DNA]</scope>
</reference>
<organism evidence="2 3">
    <name type="scientific">Candidatus Enterovibrio escicola</name>
    <dbReference type="NCBI Taxonomy" id="1927127"/>
    <lineage>
        <taxon>Bacteria</taxon>
        <taxon>Pseudomonadati</taxon>
        <taxon>Pseudomonadota</taxon>
        <taxon>Gammaproteobacteria</taxon>
        <taxon>Vibrionales</taxon>
        <taxon>Vibrionaceae</taxon>
        <taxon>Enterovibrio</taxon>
    </lineage>
</organism>
<dbReference type="EMBL" id="NBYY01000016">
    <property type="protein sequence ID" value="PCS22566.1"/>
    <property type="molecule type" value="Genomic_DNA"/>
</dbReference>
<comment type="caution">
    <text evidence="2">The sequence shown here is derived from an EMBL/GenBank/DDBJ whole genome shotgun (WGS) entry which is preliminary data.</text>
</comment>
<accession>A0A2A5T337</accession>
<evidence type="ECO:0000313" key="3">
    <source>
        <dbReference type="Proteomes" id="UP000219020"/>
    </source>
</evidence>